<evidence type="ECO:0000256" key="17">
    <source>
        <dbReference type="RuleBase" id="RU363123"/>
    </source>
</evidence>
<keyword evidence="9 16" id="KW-0805">Transcription regulation</keyword>
<name>A0A2D2ALB4_9PAPI</name>
<dbReference type="GO" id="GO:0008270">
    <property type="term" value="F:zinc ion binding"/>
    <property type="evidence" value="ECO:0007669"/>
    <property type="project" value="UniProtKB-KW"/>
</dbReference>
<dbReference type="GO" id="GO:0003677">
    <property type="term" value="F:DNA binding"/>
    <property type="evidence" value="ECO:0007669"/>
    <property type="project" value="UniProtKB-UniRule"/>
</dbReference>
<keyword evidence="5 16" id="KW-1090">Inhibition of host innate immune response by virus</keyword>
<dbReference type="SUPFAM" id="SSF161229">
    <property type="entry name" value="E6 C-terminal domain-like"/>
    <property type="match status" value="2"/>
</dbReference>
<dbReference type="Gene3D" id="3.30.240.40">
    <property type="entry name" value="E6 early regulatory protein"/>
    <property type="match status" value="2"/>
</dbReference>
<reference evidence="18" key="1">
    <citation type="journal article" date="2018" name="MSphere">
        <title>Metagenomic Discovery of 83 New Human Papillomavirus Types in Patients with Immunodeficiency.</title>
        <authorList>
            <person name="Pastrana D.V."/>
            <person name="Peretti A."/>
            <person name="Welch N.L."/>
            <person name="Borgogna C."/>
            <person name="Olivero C."/>
            <person name="Badolato R."/>
            <person name="Notarangelo L.D."/>
            <person name="Gariglio M."/>
            <person name="FitzGerald P.C."/>
            <person name="McIntosh C.E."/>
            <person name="Reeves J."/>
            <person name="Starrett G.J."/>
            <person name="Bliskovsky V."/>
            <person name="Velez D."/>
            <person name="Brownell I."/>
            <person name="Yarchoan R."/>
            <person name="Wyvill K.M."/>
            <person name="Uldrick T.S."/>
            <person name="Maldarelli F."/>
            <person name="Lisco A."/>
            <person name="Sereti I."/>
            <person name="Gonzalez C.M."/>
            <person name="Androphy E.J."/>
            <person name="McBride A.A."/>
            <person name="Van Doorslaer K."/>
            <person name="Garcia F."/>
            <person name="Dvoretzky I."/>
            <person name="Liu J.S."/>
            <person name="Han J."/>
            <person name="Murphy P.M."/>
            <person name="McDermott D.H."/>
            <person name="Buck C.B."/>
        </authorList>
    </citation>
    <scope>NUCLEOTIDE SEQUENCE</scope>
    <source>
        <strain evidence="18">Gamma07_w20c02c</strain>
    </source>
</reference>
<feature type="zinc finger region" evidence="16">
    <location>
        <begin position="98"/>
        <end position="134"/>
    </location>
</feature>
<dbReference type="EMBL" id="MF588702">
    <property type="protein sequence ID" value="ATQ38254.1"/>
    <property type="molecule type" value="Genomic_DNA"/>
</dbReference>
<keyword evidence="14 16" id="KW-0899">Viral immunoevasion</keyword>
<dbReference type="Pfam" id="PF00518">
    <property type="entry name" value="E6"/>
    <property type="match status" value="1"/>
</dbReference>
<dbReference type="GO" id="GO:0039648">
    <property type="term" value="P:symbiont-mediated perturbation of host ubiquitin-like protein modification"/>
    <property type="evidence" value="ECO:0007669"/>
    <property type="project" value="UniProtKB-UniRule"/>
</dbReference>
<keyword evidence="13 16" id="KW-1035">Host cytoplasm</keyword>
<evidence type="ECO:0000256" key="5">
    <source>
        <dbReference type="ARBA" id="ARBA00022632"/>
    </source>
</evidence>
<evidence type="ECO:0000256" key="9">
    <source>
        <dbReference type="ARBA" id="ARBA00023015"/>
    </source>
</evidence>
<evidence type="ECO:0000256" key="10">
    <source>
        <dbReference type="ARBA" id="ARBA00023125"/>
    </source>
</evidence>
<dbReference type="GO" id="GO:0052150">
    <property type="term" value="P:symbiont-mediated perturbation of host apoptosis"/>
    <property type="evidence" value="ECO:0007669"/>
    <property type="project" value="UniProtKB-KW"/>
</dbReference>
<evidence type="ECO:0000256" key="11">
    <source>
        <dbReference type="ARBA" id="ARBA00023159"/>
    </source>
</evidence>
<dbReference type="GO" id="GO:0006351">
    <property type="term" value="P:DNA-templated transcription"/>
    <property type="evidence" value="ECO:0007669"/>
    <property type="project" value="UniProtKB-UniRule"/>
</dbReference>
<evidence type="ECO:0000256" key="12">
    <source>
        <dbReference type="ARBA" id="ARBA00023163"/>
    </source>
</evidence>
<evidence type="ECO:0000256" key="6">
    <source>
        <dbReference type="ARBA" id="ARBA00022723"/>
    </source>
</evidence>
<dbReference type="GO" id="GO:0042025">
    <property type="term" value="C:host cell nucleus"/>
    <property type="evidence" value="ECO:0007669"/>
    <property type="project" value="UniProtKB-SubCell"/>
</dbReference>
<sequence length="138" mass="15939">MESRLTVLDLCSVQNVTLDRLCISCLFCNIALSFQDKCAFAVKNLRIVFRVDTAFACCSCCLKSVAYYELCKYYRCSADGTNLDVLSGKCLKELVVRCLTCMKQLEYVEKLEHIARGENFHLVRHYWRGTCRHCRIPE</sequence>
<evidence type="ECO:0000256" key="14">
    <source>
        <dbReference type="ARBA" id="ARBA00023280"/>
    </source>
</evidence>
<keyword evidence="3 16" id="KW-1048">Host nucleus</keyword>
<evidence type="ECO:0000256" key="8">
    <source>
        <dbReference type="ARBA" id="ARBA00022833"/>
    </source>
</evidence>
<dbReference type="Proteomes" id="UP000290755">
    <property type="component" value="Segment"/>
</dbReference>
<keyword evidence="4 16" id="KW-0945">Host-virus interaction</keyword>
<keyword evidence="10 16" id="KW-0238">DNA-binding</keyword>
<evidence type="ECO:0000256" key="16">
    <source>
        <dbReference type="HAMAP-Rule" id="MF_04006"/>
    </source>
</evidence>
<evidence type="ECO:0000256" key="3">
    <source>
        <dbReference type="ARBA" id="ARBA00022562"/>
    </source>
</evidence>
<dbReference type="GO" id="GO:0006355">
    <property type="term" value="P:regulation of DNA-templated transcription"/>
    <property type="evidence" value="ECO:0007669"/>
    <property type="project" value="UniProtKB-UniRule"/>
</dbReference>
<gene>
    <name evidence="16 18" type="primary">E6</name>
</gene>
<evidence type="ECO:0000256" key="1">
    <source>
        <dbReference type="ARBA" id="ARBA00006346"/>
    </source>
</evidence>
<evidence type="ECO:0000256" key="2">
    <source>
        <dbReference type="ARBA" id="ARBA00022518"/>
    </source>
</evidence>
<comment type="similarity">
    <text evidence="1 16 17">Belongs to the papillomaviridae E6 protein family.</text>
</comment>
<dbReference type="HAMAP" id="MF_04006">
    <property type="entry name" value="HPV_E6"/>
    <property type="match status" value="1"/>
</dbReference>
<keyword evidence="15 16" id="KW-1119">Modulation of host cell apoptosis by virus</keyword>
<dbReference type="GO" id="GO:0030430">
    <property type="term" value="C:host cell cytoplasm"/>
    <property type="evidence" value="ECO:0007669"/>
    <property type="project" value="UniProtKB-SubCell"/>
</dbReference>
<evidence type="ECO:0000256" key="4">
    <source>
        <dbReference type="ARBA" id="ARBA00022581"/>
    </source>
</evidence>
<dbReference type="InterPro" id="IPR001334">
    <property type="entry name" value="E6"/>
</dbReference>
<dbReference type="GO" id="GO:0039502">
    <property type="term" value="P:symbiont-mediated suppression of host type I interferon-mediated signaling pathway"/>
    <property type="evidence" value="ECO:0007669"/>
    <property type="project" value="UniProtKB-UniRule"/>
</dbReference>
<keyword evidence="11 16" id="KW-0010">Activator</keyword>
<dbReference type="InterPro" id="IPR038575">
    <property type="entry name" value="E6_sf"/>
</dbReference>
<dbReference type="GO" id="GO:0052170">
    <property type="term" value="P:symbiont-mediated suppression of host innate immune response"/>
    <property type="evidence" value="ECO:0007669"/>
    <property type="project" value="UniProtKB-KW"/>
</dbReference>
<keyword evidence="7 16" id="KW-0863">Zinc-finger</keyword>
<accession>A0A2D2ALB4</accession>
<comment type="function">
    <text evidence="16">Plays a major role in the induction and maintenance of cellular transformation. E6 associates with host UBE3A/E6-AP ubiquitin-protein ligase and modulates its activity. Protects host keratinocytes from apoptosis by mediating the degradation of host BAK1. May also inhibit host immune response.</text>
</comment>
<keyword evidence="12 16" id="KW-0804">Transcription</keyword>
<comment type="subunit">
    <text evidence="16">Forms homodimers. Interacts with ubiquitin-protein ligase UBE3A/E6-AP; this interaction stimulates UBE3A ubiquitin activity. Interacts with host BAK1.</text>
</comment>
<proteinExistence type="inferred from homology"/>
<evidence type="ECO:0000256" key="13">
    <source>
        <dbReference type="ARBA" id="ARBA00023200"/>
    </source>
</evidence>
<evidence type="ECO:0000256" key="7">
    <source>
        <dbReference type="ARBA" id="ARBA00022771"/>
    </source>
</evidence>
<evidence type="ECO:0000256" key="15">
    <source>
        <dbReference type="ARBA" id="ARBA00023323"/>
    </source>
</evidence>
<comment type="subcellular location">
    <subcellularLocation>
        <location evidence="16 17">Host cytoplasm</location>
    </subcellularLocation>
    <subcellularLocation>
        <location evidence="16 17">Host nucleus</location>
    </subcellularLocation>
</comment>
<evidence type="ECO:0000313" key="18">
    <source>
        <dbReference type="EMBL" id="ATQ38254.1"/>
    </source>
</evidence>
<feature type="zinc finger region" evidence="16">
    <location>
        <begin position="25"/>
        <end position="61"/>
    </location>
</feature>
<keyword evidence="6 16" id="KW-0479">Metal-binding</keyword>
<comment type="caution">
    <text evidence="16">Lacks conserved residue(s) required for the propagation of feature annotation.</text>
</comment>
<protein>
    <recommendedName>
        <fullName evidence="16 17">Protein E6</fullName>
    </recommendedName>
</protein>
<organism evidence="18">
    <name type="scientific">Gammapapillomavirus 7</name>
    <dbReference type="NCBI Taxonomy" id="1175849"/>
    <lineage>
        <taxon>Viruses</taxon>
        <taxon>Monodnaviria</taxon>
        <taxon>Shotokuvirae</taxon>
        <taxon>Cossaviricota</taxon>
        <taxon>Papovaviricetes</taxon>
        <taxon>Zurhausenvirales</taxon>
        <taxon>Papillomaviridae</taxon>
        <taxon>Firstpapillomavirinae</taxon>
        <taxon>Gammapapillomavirus</taxon>
    </lineage>
</organism>
<keyword evidence="8 16" id="KW-0862">Zinc</keyword>
<keyword evidence="2 16" id="KW-0244">Early protein</keyword>